<evidence type="ECO:0000313" key="8">
    <source>
        <dbReference type="Proteomes" id="UP000008718"/>
    </source>
</evidence>
<evidence type="ECO:0000256" key="3">
    <source>
        <dbReference type="ARBA" id="ARBA00022692"/>
    </source>
</evidence>
<evidence type="ECO:0000256" key="1">
    <source>
        <dbReference type="ARBA" id="ARBA00004651"/>
    </source>
</evidence>
<feature type="transmembrane region" description="Helical" evidence="6">
    <location>
        <begin position="21"/>
        <end position="39"/>
    </location>
</feature>
<feature type="transmembrane region" description="Helical" evidence="6">
    <location>
        <begin position="295"/>
        <end position="322"/>
    </location>
</feature>
<evidence type="ECO:0000256" key="6">
    <source>
        <dbReference type="SAM" id="Phobius"/>
    </source>
</evidence>
<proteinExistence type="predicted"/>
<keyword evidence="3 6" id="KW-0812">Transmembrane</keyword>
<dbReference type="PANTHER" id="PTHR39087">
    <property type="entry name" value="UPF0104 MEMBRANE PROTEIN MJ1595"/>
    <property type="match status" value="1"/>
</dbReference>
<accession>E4T5J3</accession>
<dbReference type="Pfam" id="PF03706">
    <property type="entry name" value="LPG_synthase_TM"/>
    <property type="match status" value="1"/>
</dbReference>
<dbReference type="EMBL" id="CP002345">
    <property type="protein sequence ID" value="ADQ79987.1"/>
    <property type="molecule type" value="Genomic_DNA"/>
</dbReference>
<feature type="transmembrane region" description="Helical" evidence="6">
    <location>
        <begin position="89"/>
        <end position="110"/>
    </location>
</feature>
<feature type="transmembrane region" description="Helical" evidence="6">
    <location>
        <begin position="130"/>
        <end position="159"/>
    </location>
</feature>
<evidence type="ECO:0000256" key="4">
    <source>
        <dbReference type="ARBA" id="ARBA00022989"/>
    </source>
</evidence>
<organism evidence="7 8">
    <name type="scientific">Paludibacter propionicigenes (strain DSM 17365 / JCM 13257 / WB4)</name>
    <dbReference type="NCBI Taxonomy" id="694427"/>
    <lineage>
        <taxon>Bacteria</taxon>
        <taxon>Pseudomonadati</taxon>
        <taxon>Bacteroidota</taxon>
        <taxon>Bacteroidia</taxon>
        <taxon>Bacteroidales</taxon>
        <taxon>Paludibacteraceae</taxon>
        <taxon>Paludibacter</taxon>
    </lineage>
</organism>
<protein>
    <recommendedName>
        <fullName evidence="9">Flippase-like domain-containing protein</fullName>
    </recommendedName>
</protein>
<dbReference type="RefSeq" id="WP_013445356.1">
    <property type="nucleotide sequence ID" value="NC_014734.1"/>
</dbReference>
<dbReference type="InterPro" id="IPR022791">
    <property type="entry name" value="L-PG_synthase/AglD"/>
</dbReference>
<dbReference type="GO" id="GO:0005886">
    <property type="term" value="C:plasma membrane"/>
    <property type="evidence" value="ECO:0007669"/>
    <property type="project" value="UniProtKB-SubCell"/>
</dbReference>
<dbReference type="STRING" id="694427.Palpr_1848"/>
<dbReference type="Proteomes" id="UP000008718">
    <property type="component" value="Chromosome"/>
</dbReference>
<feature type="transmembrane region" description="Helical" evidence="6">
    <location>
        <begin position="221"/>
        <end position="243"/>
    </location>
</feature>
<feature type="transmembrane region" description="Helical" evidence="6">
    <location>
        <begin position="255"/>
        <end position="275"/>
    </location>
</feature>
<dbReference type="KEGG" id="ppn:Palpr_1848"/>
<keyword evidence="4 6" id="KW-1133">Transmembrane helix</keyword>
<evidence type="ECO:0008006" key="9">
    <source>
        <dbReference type="Google" id="ProtNLM"/>
    </source>
</evidence>
<gene>
    <name evidence="7" type="ordered locus">Palpr_1848</name>
</gene>
<feature type="transmembrane region" description="Helical" evidence="6">
    <location>
        <begin position="171"/>
        <end position="190"/>
    </location>
</feature>
<dbReference type="eggNOG" id="COG0392">
    <property type="taxonomic scope" value="Bacteria"/>
</dbReference>
<sequence>MDFSADKSDMPKIPSKGWLNLLKWIVLPLAFSFLAYKLLTFNQYHDLITQWKQLSLSQFWWLGAVFLLLPINMLLEATKWKQLVSKIQVLQLTDALRGVLVGIATGFLTPNRVGELVGRVMFLNPEHRKAGITLTLLNGLTQNIIMVLCGVPACALFINSHKESIAMNTSLYLWLLAAGLVLFGIVYFLLPRFSRMLNRSRYSEKIKAFTDCLSLYSKQDLVQITLISLGRYVVFCTQFFFMLRFFGVDLSMEQALISIPTTYLFVTFTPTFAFSDVAVRSSYAVLVIGVFSGQVVSIALAGMCIWLVNFVIPLLVGLVVLARENK</sequence>
<comment type="subcellular location">
    <subcellularLocation>
        <location evidence="1">Cell membrane</location>
        <topology evidence="1">Multi-pass membrane protein</topology>
    </subcellularLocation>
</comment>
<dbReference type="HOGENOM" id="CLU_069763_0_0_10"/>
<evidence type="ECO:0000256" key="2">
    <source>
        <dbReference type="ARBA" id="ARBA00022475"/>
    </source>
</evidence>
<evidence type="ECO:0000313" key="7">
    <source>
        <dbReference type="EMBL" id="ADQ79987.1"/>
    </source>
</evidence>
<dbReference type="AlphaFoldDB" id="E4T5J3"/>
<evidence type="ECO:0000256" key="5">
    <source>
        <dbReference type="ARBA" id="ARBA00023136"/>
    </source>
</evidence>
<reference key="1">
    <citation type="submission" date="2010-11" db="EMBL/GenBank/DDBJ databases">
        <title>The complete genome of Paludibacter propionicigenes DSM 17365.</title>
        <authorList>
            <consortium name="US DOE Joint Genome Institute (JGI-PGF)"/>
            <person name="Lucas S."/>
            <person name="Copeland A."/>
            <person name="Lapidus A."/>
            <person name="Bruce D."/>
            <person name="Goodwin L."/>
            <person name="Pitluck S."/>
            <person name="Kyrpides N."/>
            <person name="Mavromatis K."/>
            <person name="Ivanova N."/>
            <person name="Munk A.C."/>
            <person name="Brettin T."/>
            <person name="Detter J.C."/>
            <person name="Han C."/>
            <person name="Tapia R."/>
            <person name="Land M."/>
            <person name="Hauser L."/>
            <person name="Markowitz V."/>
            <person name="Cheng J.-F."/>
            <person name="Hugenholtz P."/>
            <person name="Woyke T."/>
            <person name="Wu D."/>
            <person name="Gronow S."/>
            <person name="Wellnitz S."/>
            <person name="Brambilla E."/>
            <person name="Klenk H.-P."/>
            <person name="Eisen J.A."/>
        </authorList>
    </citation>
    <scope>NUCLEOTIDE SEQUENCE</scope>
    <source>
        <strain>WB4</strain>
    </source>
</reference>
<feature type="transmembrane region" description="Helical" evidence="6">
    <location>
        <begin position="59"/>
        <end position="77"/>
    </location>
</feature>
<keyword evidence="8" id="KW-1185">Reference proteome</keyword>
<dbReference type="PANTHER" id="PTHR39087:SF2">
    <property type="entry name" value="UPF0104 MEMBRANE PROTEIN MJ1595"/>
    <property type="match status" value="1"/>
</dbReference>
<dbReference type="OrthoDB" id="1121314at2"/>
<reference evidence="7 8" key="2">
    <citation type="journal article" date="2011" name="Stand. Genomic Sci.">
        <title>Complete genome sequence of Paludibacter propionicigenes type strain (WB4).</title>
        <authorList>
            <person name="Gronow S."/>
            <person name="Munk C."/>
            <person name="Lapidus A."/>
            <person name="Nolan M."/>
            <person name="Lucas S."/>
            <person name="Hammon N."/>
            <person name="Deshpande S."/>
            <person name="Cheng J.F."/>
            <person name="Tapia R."/>
            <person name="Han C."/>
            <person name="Goodwin L."/>
            <person name="Pitluck S."/>
            <person name="Liolios K."/>
            <person name="Ivanova N."/>
            <person name="Mavromatis K."/>
            <person name="Mikhailova N."/>
            <person name="Pati A."/>
            <person name="Chen A."/>
            <person name="Palaniappan K."/>
            <person name="Land M."/>
            <person name="Hauser L."/>
            <person name="Chang Y.J."/>
            <person name="Jeffries C.D."/>
            <person name="Brambilla E."/>
            <person name="Rohde M."/>
            <person name="Goker M."/>
            <person name="Detter J.C."/>
            <person name="Woyke T."/>
            <person name="Bristow J."/>
            <person name="Eisen J.A."/>
            <person name="Markowitz V."/>
            <person name="Hugenholtz P."/>
            <person name="Kyrpides N.C."/>
            <person name="Klenk H.P."/>
        </authorList>
    </citation>
    <scope>NUCLEOTIDE SEQUENCE [LARGE SCALE GENOMIC DNA]</scope>
    <source>
        <strain evidence="8">DSM 17365 / JCM 13257 / WB4</strain>
    </source>
</reference>
<name>E4T5J3_PALPW</name>
<keyword evidence="2" id="KW-1003">Cell membrane</keyword>
<keyword evidence="5 6" id="KW-0472">Membrane</keyword>